<sequence length="109" mass="11319">MAYDEGLAEILRDALSDTPGISEKRMFGGLCFLLNGNMVCGVHKGGGMFRVGKEQEAAALAIPGAAPLSFTGRKMGGMVEVTDDGMGNDDTRGALLTLALGFAKTLPPK</sequence>
<dbReference type="STRING" id="1454373.ACMU_07240"/>
<dbReference type="Pfam" id="PF04993">
    <property type="entry name" value="TfoX_N"/>
    <property type="match status" value="1"/>
</dbReference>
<dbReference type="Gene3D" id="3.30.1460.30">
    <property type="entry name" value="YgaC/TfoX-N like chaperone"/>
    <property type="match status" value="1"/>
</dbReference>
<dbReference type="AlphaFoldDB" id="A0A037ZJV3"/>
<comment type="caution">
    <text evidence="2">The sequence shown here is derived from an EMBL/GenBank/DDBJ whole genome shotgun (WGS) entry which is preliminary data.</text>
</comment>
<reference evidence="2 3" key="1">
    <citation type="submission" date="2014-03" db="EMBL/GenBank/DDBJ databases">
        <title>Draft Genome Sequence of Actibacterium mucosum KCTC 23349, a Marine Alphaproteobacterium with Complex Ionic Requirements Isolated from Mediterranean Seawater at Malvarrosa Beach, Valencia, Spain.</title>
        <authorList>
            <person name="Arahal D.R."/>
            <person name="Shao Z."/>
            <person name="Lai Q."/>
            <person name="Pujalte M.J."/>
        </authorList>
    </citation>
    <scope>NUCLEOTIDE SEQUENCE [LARGE SCALE GENOMIC DNA]</scope>
    <source>
        <strain evidence="2 3">KCTC 23349</strain>
    </source>
</reference>
<protein>
    <recommendedName>
        <fullName evidence="1">TfoX N-terminal domain-containing protein</fullName>
    </recommendedName>
</protein>
<evidence type="ECO:0000259" key="1">
    <source>
        <dbReference type="Pfam" id="PF04993"/>
    </source>
</evidence>
<feature type="domain" description="TfoX N-terminal" evidence="1">
    <location>
        <begin position="14"/>
        <end position="102"/>
    </location>
</feature>
<dbReference type="OrthoDB" id="214902at2"/>
<accession>A0A037ZJV3</accession>
<dbReference type="Proteomes" id="UP000026249">
    <property type="component" value="Unassembled WGS sequence"/>
</dbReference>
<dbReference type="InterPro" id="IPR007076">
    <property type="entry name" value="TfoX_N"/>
</dbReference>
<evidence type="ECO:0000313" key="3">
    <source>
        <dbReference type="Proteomes" id="UP000026249"/>
    </source>
</evidence>
<gene>
    <name evidence="2" type="ORF">ACMU_07240</name>
</gene>
<dbReference type="SUPFAM" id="SSF159894">
    <property type="entry name" value="YgaC/TfoX-N like"/>
    <property type="match status" value="1"/>
</dbReference>
<evidence type="ECO:0000313" key="2">
    <source>
        <dbReference type="EMBL" id="KAJ56725.1"/>
    </source>
</evidence>
<organism evidence="2 3">
    <name type="scientific">Actibacterium mucosum KCTC 23349</name>
    <dbReference type="NCBI Taxonomy" id="1454373"/>
    <lineage>
        <taxon>Bacteria</taxon>
        <taxon>Pseudomonadati</taxon>
        <taxon>Pseudomonadota</taxon>
        <taxon>Alphaproteobacteria</taxon>
        <taxon>Rhodobacterales</taxon>
        <taxon>Roseobacteraceae</taxon>
        <taxon>Actibacterium</taxon>
    </lineage>
</organism>
<name>A0A037ZJV3_9RHOB</name>
<dbReference type="RefSeq" id="WP_035257005.1">
    <property type="nucleotide sequence ID" value="NZ_JFKE01000002.1"/>
</dbReference>
<proteinExistence type="predicted"/>
<keyword evidence="3" id="KW-1185">Reference proteome</keyword>
<dbReference type="EMBL" id="JFKE01000002">
    <property type="protein sequence ID" value="KAJ56725.1"/>
    <property type="molecule type" value="Genomic_DNA"/>
</dbReference>